<dbReference type="InterPro" id="IPR018639">
    <property type="entry name" value="DUF2062"/>
</dbReference>
<feature type="domain" description="DUF2062" evidence="2">
    <location>
        <begin position="21"/>
        <end position="182"/>
    </location>
</feature>
<keyword evidence="1" id="KW-0472">Membrane</keyword>
<feature type="transmembrane region" description="Helical" evidence="1">
    <location>
        <begin position="40"/>
        <end position="60"/>
    </location>
</feature>
<dbReference type="PANTHER" id="PTHR40547:SF1">
    <property type="entry name" value="SLL0298 PROTEIN"/>
    <property type="match status" value="1"/>
</dbReference>
<evidence type="ECO:0000313" key="4">
    <source>
        <dbReference type="Proteomes" id="UP000067461"/>
    </source>
</evidence>
<dbReference type="PANTHER" id="PTHR40547">
    <property type="entry name" value="SLL0298 PROTEIN"/>
    <property type="match status" value="1"/>
</dbReference>
<name>A0A060NS98_9BURK</name>
<keyword evidence="1" id="KW-0812">Transmembrane</keyword>
<dbReference type="KEGG" id="cbaa:SRAA_1920"/>
<evidence type="ECO:0000313" key="3">
    <source>
        <dbReference type="EMBL" id="BAO81774.1"/>
    </source>
</evidence>
<dbReference type="AlphaFoldDB" id="A0A060NS98"/>
<reference evidence="3 4" key="1">
    <citation type="journal article" date="2014" name="Nat. Commun.">
        <title>Physiological and genomic features of highly alkaliphilic hydrogen-utilizing Betaproteobacteria from a continental serpentinizing site.</title>
        <authorList>
            <person name="Suzuki S."/>
            <person name="Kuenen J.G."/>
            <person name="Schipper K."/>
            <person name="van der Velde S."/>
            <person name="Ishii S."/>
            <person name="Wu A."/>
            <person name="Sorokin D.Y."/>
            <person name="Tenney A."/>
            <person name="Meng X.Y."/>
            <person name="Morrill P.L."/>
            <person name="Kamagata Y."/>
            <person name="Muyzer G."/>
            <person name="Nealson K.H."/>
        </authorList>
    </citation>
    <scope>NUCLEOTIDE SEQUENCE [LARGE SCALE GENOMIC DNA]</scope>
    <source>
        <strain evidence="3 4">A1</strain>
    </source>
</reference>
<accession>A0A060NS98</accession>
<dbReference type="STRING" id="1458425.SRAA_1920"/>
<dbReference type="HOGENOM" id="CLU_102912_3_0_4"/>
<keyword evidence="1" id="KW-1133">Transmembrane helix</keyword>
<dbReference type="OrthoDB" id="5296274at2"/>
<protein>
    <submittedName>
        <fullName evidence="3">Uncharacterized protein conserved in bacteria</fullName>
    </submittedName>
</protein>
<dbReference type="Pfam" id="PF09835">
    <property type="entry name" value="DUF2062"/>
    <property type="match status" value="1"/>
</dbReference>
<evidence type="ECO:0000256" key="1">
    <source>
        <dbReference type="SAM" id="Phobius"/>
    </source>
</evidence>
<dbReference type="Proteomes" id="UP000067461">
    <property type="component" value="Chromosome"/>
</dbReference>
<evidence type="ECO:0000259" key="2">
    <source>
        <dbReference type="Pfam" id="PF09835"/>
    </source>
</evidence>
<gene>
    <name evidence="3" type="ORF">SRAA_1920</name>
</gene>
<keyword evidence="4" id="KW-1185">Reference proteome</keyword>
<organism evidence="3 4">
    <name type="scientific">Serpentinimonas raichei</name>
    <dbReference type="NCBI Taxonomy" id="1458425"/>
    <lineage>
        <taxon>Bacteria</taxon>
        <taxon>Pseudomonadati</taxon>
        <taxon>Pseudomonadota</taxon>
        <taxon>Betaproteobacteria</taxon>
        <taxon>Burkholderiales</taxon>
        <taxon>Comamonadaceae</taxon>
        <taxon>Serpentinimonas</taxon>
    </lineage>
</organism>
<dbReference type="EMBL" id="AP014568">
    <property type="protein sequence ID" value="BAO81774.1"/>
    <property type="molecule type" value="Genomic_DNA"/>
</dbReference>
<proteinExistence type="predicted"/>
<feature type="transmembrane region" description="Helical" evidence="1">
    <location>
        <begin position="151"/>
        <end position="176"/>
    </location>
</feature>
<dbReference type="RefSeq" id="WP_045533664.1">
    <property type="nucleotide sequence ID" value="NZ_AP014568.1"/>
</dbReference>
<sequence>MLERLKKLMPAKDSLLQNRWLRWLRPWLGHPRLWHLSRKGVALGMAIGVFFGLLIPVAQIPASAIASVLLRAHLPAAAASTLVTNPITFAPVYYAAYELGRVILREDAATEEELARIVERKAQDHAQSRDLTLTQQIERGWRRLGEIGKPLIVGLSILAVTLGLTVYFGVSAIWALRVRLARRQRLRKMRNPD</sequence>